<dbReference type="PANTHER" id="PTHR10438:SF468">
    <property type="entry name" value="THIOREDOXIN-1-RELATED"/>
    <property type="match status" value="1"/>
</dbReference>
<proteinExistence type="predicted"/>
<name>A0A6A6X6R9_9PLEO</name>
<dbReference type="Gene3D" id="3.40.30.10">
    <property type="entry name" value="Glutaredoxin"/>
    <property type="match status" value="1"/>
</dbReference>
<dbReference type="EMBL" id="MU001993">
    <property type="protein sequence ID" value="KAF2791958.1"/>
    <property type="molecule type" value="Genomic_DNA"/>
</dbReference>
<evidence type="ECO:0000313" key="2">
    <source>
        <dbReference type="EMBL" id="KAF2791958.1"/>
    </source>
</evidence>
<gene>
    <name evidence="2" type="ORF">K505DRAFT_206063</name>
</gene>
<reference evidence="2" key="1">
    <citation type="journal article" date="2020" name="Stud. Mycol.">
        <title>101 Dothideomycetes genomes: a test case for predicting lifestyles and emergence of pathogens.</title>
        <authorList>
            <person name="Haridas S."/>
            <person name="Albert R."/>
            <person name="Binder M."/>
            <person name="Bloem J."/>
            <person name="Labutti K."/>
            <person name="Salamov A."/>
            <person name="Andreopoulos B."/>
            <person name="Baker S."/>
            <person name="Barry K."/>
            <person name="Bills G."/>
            <person name="Bluhm B."/>
            <person name="Cannon C."/>
            <person name="Castanera R."/>
            <person name="Culley D."/>
            <person name="Daum C."/>
            <person name="Ezra D."/>
            <person name="Gonzalez J."/>
            <person name="Henrissat B."/>
            <person name="Kuo A."/>
            <person name="Liang C."/>
            <person name="Lipzen A."/>
            <person name="Lutzoni F."/>
            <person name="Magnuson J."/>
            <person name="Mondo S."/>
            <person name="Nolan M."/>
            <person name="Ohm R."/>
            <person name="Pangilinan J."/>
            <person name="Park H.-J."/>
            <person name="Ramirez L."/>
            <person name="Alfaro M."/>
            <person name="Sun H."/>
            <person name="Tritt A."/>
            <person name="Yoshinaga Y."/>
            <person name="Zwiers L.-H."/>
            <person name="Turgeon B."/>
            <person name="Goodwin S."/>
            <person name="Spatafora J."/>
            <person name="Crous P."/>
            <person name="Grigoriev I."/>
        </authorList>
    </citation>
    <scope>NUCLEOTIDE SEQUENCE</scope>
    <source>
        <strain evidence="2">CBS 109.77</strain>
    </source>
</reference>
<dbReference type="InterPro" id="IPR036249">
    <property type="entry name" value="Thioredoxin-like_sf"/>
</dbReference>
<dbReference type="AlphaFoldDB" id="A0A6A6X6R9"/>
<feature type="domain" description="Thioredoxin" evidence="1">
    <location>
        <begin position="1"/>
        <end position="103"/>
    </location>
</feature>
<protein>
    <submittedName>
        <fullName evidence="2">Thioredoxin-like protein</fullName>
    </submittedName>
</protein>
<dbReference type="InterPro" id="IPR050620">
    <property type="entry name" value="Thioredoxin_H-type-like"/>
</dbReference>
<feature type="non-terminal residue" evidence="2">
    <location>
        <position position="1"/>
    </location>
</feature>
<dbReference type="OrthoDB" id="10263751at2759"/>
<sequence length="103" mass="11121">APPIPVLTSRTSYLRAVNHPGVTVLEGTATWCAQCKVMAPEVARLAAEFPAVRFYTYDVEETPDIAQELGVSRMPTFSVFKDGDIQEGVSGARPAELRRVVGG</sequence>
<dbReference type="Pfam" id="PF00085">
    <property type="entry name" value="Thioredoxin"/>
    <property type="match status" value="1"/>
</dbReference>
<dbReference type="PROSITE" id="PS51352">
    <property type="entry name" value="THIOREDOXIN_2"/>
    <property type="match status" value="1"/>
</dbReference>
<evidence type="ECO:0000259" key="1">
    <source>
        <dbReference type="PROSITE" id="PS51352"/>
    </source>
</evidence>
<dbReference type="Proteomes" id="UP000799757">
    <property type="component" value="Unassembled WGS sequence"/>
</dbReference>
<organism evidence="2 3">
    <name type="scientific">Melanomma pulvis-pyrius CBS 109.77</name>
    <dbReference type="NCBI Taxonomy" id="1314802"/>
    <lineage>
        <taxon>Eukaryota</taxon>
        <taxon>Fungi</taxon>
        <taxon>Dikarya</taxon>
        <taxon>Ascomycota</taxon>
        <taxon>Pezizomycotina</taxon>
        <taxon>Dothideomycetes</taxon>
        <taxon>Pleosporomycetidae</taxon>
        <taxon>Pleosporales</taxon>
        <taxon>Melanommataceae</taxon>
        <taxon>Melanomma</taxon>
    </lineage>
</organism>
<dbReference type="InterPro" id="IPR013766">
    <property type="entry name" value="Thioredoxin_domain"/>
</dbReference>
<accession>A0A6A6X6R9</accession>
<keyword evidence="3" id="KW-1185">Reference proteome</keyword>
<feature type="non-terminal residue" evidence="2">
    <location>
        <position position="103"/>
    </location>
</feature>
<dbReference type="PANTHER" id="PTHR10438">
    <property type="entry name" value="THIOREDOXIN"/>
    <property type="match status" value="1"/>
</dbReference>
<dbReference type="SUPFAM" id="SSF52833">
    <property type="entry name" value="Thioredoxin-like"/>
    <property type="match status" value="1"/>
</dbReference>
<dbReference type="CDD" id="cd02947">
    <property type="entry name" value="TRX_family"/>
    <property type="match status" value="1"/>
</dbReference>
<evidence type="ECO:0000313" key="3">
    <source>
        <dbReference type="Proteomes" id="UP000799757"/>
    </source>
</evidence>